<comment type="caution">
    <text evidence="2">The sequence shown here is derived from an EMBL/GenBank/DDBJ whole genome shotgun (WGS) entry which is preliminary data.</text>
</comment>
<name>A0A9W9Q4Q4_9EURO</name>
<gene>
    <name evidence="2" type="ORF">N7476_003165</name>
</gene>
<keyword evidence="3" id="KW-1185">Reference proteome</keyword>
<dbReference type="Proteomes" id="UP001147746">
    <property type="component" value="Unassembled WGS sequence"/>
</dbReference>
<reference evidence="2" key="1">
    <citation type="submission" date="2022-12" db="EMBL/GenBank/DDBJ databases">
        <authorList>
            <person name="Petersen C."/>
        </authorList>
    </citation>
    <scope>NUCLEOTIDE SEQUENCE</scope>
    <source>
        <strain evidence="2">IBT 21472</strain>
    </source>
</reference>
<keyword evidence="1" id="KW-0175">Coiled coil</keyword>
<sequence>MRHKRPFAKPGASKNLEPKDSKITSINSWLNLTSLNWKQITTERRAHESTKLELSSNKAYKCDRDDAIKKNNDLIESYNLLVTEYLELRIKLNLIKVEISNLQTEKDARLRQLNDYESELDEAWAKMSYAFLRVKNVKEAAP</sequence>
<evidence type="ECO:0000256" key="1">
    <source>
        <dbReference type="SAM" id="Coils"/>
    </source>
</evidence>
<proteinExistence type="predicted"/>
<organism evidence="2 3">
    <name type="scientific">Penicillium atrosanguineum</name>
    <dbReference type="NCBI Taxonomy" id="1132637"/>
    <lineage>
        <taxon>Eukaryota</taxon>
        <taxon>Fungi</taxon>
        <taxon>Dikarya</taxon>
        <taxon>Ascomycota</taxon>
        <taxon>Pezizomycotina</taxon>
        <taxon>Eurotiomycetes</taxon>
        <taxon>Eurotiomycetidae</taxon>
        <taxon>Eurotiales</taxon>
        <taxon>Aspergillaceae</taxon>
        <taxon>Penicillium</taxon>
    </lineage>
</organism>
<dbReference type="AlphaFoldDB" id="A0A9W9Q4Q4"/>
<feature type="coiled-coil region" evidence="1">
    <location>
        <begin position="85"/>
        <end position="119"/>
    </location>
</feature>
<accession>A0A9W9Q4Q4</accession>
<reference evidence="2" key="2">
    <citation type="journal article" date="2023" name="IMA Fungus">
        <title>Comparative genomic study of the Penicillium genus elucidates a diverse pangenome and 15 lateral gene transfer events.</title>
        <authorList>
            <person name="Petersen C."/>
            <person name="Sorensen T."/>
            <person name="Nielsen M.R."/>
            <person name="Sondergaard T.E."/>
            <person name="Sorensen J.L."/>
            <person name="Fitzpatrick D.A."/>
            <person name="Frisvad J.C."/>
            <person name="Nielsen K.L."/>
        </authorList>
    </citation>
    <scope>NUCLEOTIDE SEQUENCE</scope>
    <source>
        <strain evidence="2">IBT 21472</strain>
    </source>
</reference>
<evidence type="ECO:0000313" key="3">
    <source>
        <dbReference type="Proteomes" id="UP001147746"/>
    </source>
</evidence>
<dbReference type="EMBL" id="JAPZBO010000002">
    <property type="protein sequence ID" value="KAJ5324565.1"/>
    <property type="molecule type" value="Genomic_DNA"/>
</dbReference>
<evidence type="ECO:0000313" key="2">
    <source>
        <dbReference type="EMBL" id="KAJ5324565.1"/>
    </source>
</evidence>
<protein>
    <submittedName>
        <fullName evidence="2">Uncharacterized protein</fullName>
    </submittedName>
</protein>